<dbReference type="Proteomes" id="UP001161247">
    <property type="component" value="Chromosome 3"/>
</dbReference>
<dbReference type="EMBL" id="OX459120">
    <property type="protein sequence ID" value="CAI9097151.1"/>
    <property type="molecule type" value="Genomic_DNA"/>
</dbReference>
<evidence type="ECO:0000256" key="3">
    <source>
        <dbReference type="ARBA" id="ARBA00022827"/>
    </source>
</evidence>
<gene>
    <name evidence="5" type="ORF">OLC1_LOCUS7720</name>
</gene>
<dbReference type="PANTHER" id="PTHR47470:SF1">
    <property type="entry name" value="FAD-DEPENDENT OXIDOREDUCTASE 2 FAD BINDING DOMAIN-CONTAINING PROTEIN"/>
    <property type="match status" value="1"/>
</dbReference>
<keyword evidence="4" id="KW-0560">Oxidoreductase</keyword>
<name>A0AAV1CNF8_OLDCO</name>
<evidence type="ECO:0000256" key="4">
    <source>
        <dbReference type="ARBA" id="ARBA00023002"/>
    </source>
</evidence>
<dbReference type="PANTHER" id="PTHR47470">
    <property type="entry name" value="CHOLESTEROL OXIDASE"/>
    <property type="match status" value="1"/>
</dbReference>
<keyword evidence="2" id="KW-0285">Flavoprotein</keyword>
<evidence type="ECO:0000313" key="6">
    <source>
        <dbReference type="Proteomes" id="UP001161247"/>
    </source>
</evidence>
<organism evidence="5 6">
    <name type="scientific">Oldenlandia corymbosa var. corymbosa</name>
    <dbReference type="NCBI Taxonomy" id="529605"/>
    <lineage>
        <taxon>Eukaryota</taxon>
        <taxon>Viridiplantae</taxon>
        <taxon>Streptophyta</taxon>
        <taxon>Embryophyta</taxon>
        <taxon>Tracheophyta</taxon>
        <taxon>Spermatophyta</taxon>
        <taxon>Magnoliopsida</taxon>
        <taxon>eudicotyledons</taxon>
        <taxon>Gunneridae</taxon>
        <taxon>Pentapetalae</taxon>
        <taxon>asterids</taxon>
        <taxon>lamiids</taxon>
        <taxon>Gentianales</taxon>
        <taxon>Rubiaceae</taxon>
        <taxon>Rubioideae</taxon>
        <taxon>Spermacoceae</taxon>
        <taxon>Hedyotis-Oldenlandia complex</taxon>
        <taxon>Oldenlandia</taxon>
    </lineage>
</organism>
<protein>
    <submittedName>
        <fullName evidence="5">OLC1v1033505C1</fullName>
    </submittedName>
</protein>
<dbReference type="AlphaFoldDB" id="A0AAV1CNF8"/>
<keyword evidence="3" id="KW-0274">FAD</keyword>
<evidence type="ECO:0000313" key="5">
    <source>
        <dbReference type="EMBL" id="CAI9097151.1"/>
    </source>
</evidence>
<accession>A0AAV1CNF8</accession>
<evidence type="ECO:0000256" key="1">
    <source>
        <dbReference type="ARBA" id="ARBA00001974"/>
    </source>
</evidence>
<comment type="cofactor">
    <cofactor evidence="1">
        <name>FAD</name>
        <dbReference type="ChEBI" id="CHEBI:57692"/>
    </cofactor>
</comment>
<evidence type="ECO:0000256" key="2">
    <source>
        <dbReference type="ARBA" id="ARBA00022630"/>
    </source>
</evidence>
<proteinExistence type="predicted"/>
<reference evidence="5" key="1">
    <citation type="submission" date="2023-03" db="EMBL/GenBank/DDBJ databases">
        <authorList>
            <person name="Julca I."/>
        </authorList>
    </citation>
    <scope>NUCLEOTIDE SEQUENCE</scope>
</reference>
<dbReference type="GO" id="GO:0016491">
    <property type="term" value="F:oxidoreductase activity"/>
    <property type="evidence" value="ECO:0007669"/>
    <property type="project" value="UniProtKB-KW"/>
</dbReference>
<dbReference type="InterPro" id="IPR052542">
    <property type="entry name" value="Cholesterol_Oxidase"/>
</dbReference>
<keyword evidence="6" id="KW-1185">Reference proteome</keyword>
<sequence>MHIALMEGHISGYIVDTNGNNTYLIHPERMALPTLYLSGGRTLLLIPQTSIQANSSQGYTSQDLGMKEWWLTGLGTRICEDSSNEVFPPHFIACCIGRKRKYSFIMFEIVLHDKWTNYIMNLSLPLSPSWNINPSVKSIV</sequence>